<gene>
    <name evidence="2" type="ORF">HAX54_048551</name>
</gene>
<proteinExistence type="predicted"/>
<feature type="domain" description="K-box" evidence="1">
    <location>
        <begin position="40"/>
        <end position="89"/>
    </location>
</feature>
<sequence>MLIGIAHALDDRKSTGVYDIFVGSSLVYCSSKKQLIGASYMYGGGAGTMTLDELHSLEKYLEIWMYHIRSAKMDIMFQEIQLLKNKVRQYPDFILQVWGGYR</sequence>
<evidence type="ECO:0000259" key="1">
    <source>
        <dbReference type="Pfam" id="PF01486"/>
    </source>
</evidence>
<reference evidence="2 3" key="1">
    <citation type="journal article" date="2021" name="BMC Genomics">
        <title>Datura genome reveals duplications of psychoactive alkaloid biosynthetic genes and high mutation rate following tissue culture.</title>
        <authorList>
            <person name="Rajewski A."/>
            <person name="Carter-House D."/>
            <person name="Stajich J."/>
            <person name="Litt A."/>
        </authorList>
    </citation>
    <scope>NUCLEOTIDE SEQUENCE [LARGE SCALE GENOMIC DNA]</scope>
    <source>
        <strain evidence="2">AR-01</strain>
    </source>
</reference>
<dbReference type="InterPro" id="IPR002487">
    <property type="entry name" value="TF_Kbox"/>
</dbReference>
<dbReference type="Proteomes" id="UP000823775">
    <property type="component" value="Unassembled WGS sequence"/>
</dbReference>
<protein>
    <recommendedName>
        <fullName evidence="1">K-box domain-containing protein</fullName>
    </recommendedName>
</protein>
<name>A0ABS8WJE0_DATST</name>
<dbReference type="EMBL" id="JACEIK010008023">
    <property type="protein sequence ID" value="MCE3050931.1"/>
    <property type="molecule type" value="Genomic_DNA"/>
</dbReference>
<evidence type="ECO:0000313" key="3">
    <source>
        <dbReference type="Proteomes" id="UP000823775"/>
    </source>
</evidence>
<dbReference type="Pfam" id="PF01486">
    <property type="entry name" value="K-box"/>
    <property type="match status" value="1"/>
</dbReference>
<keyword evidence="3" id="KW-1185">Reference proteome</keyword>
<evidence type="ECO:0000313" key="2">
    <source>
        <dbReference type="EMBL" id="MCE3050931.1"/>
    </source>
</evidence>
<comment type="caution">
    <text evidence="2">The sequence shown here is derived from an EMBL/GenBank/DDBJ whole genome shotgun (WGS) entry which is preliminary data.</text>
</comment>
<organism evidence="2 3">
    <name type="scientific">Datura stramonium</name>
    <name type="common">Jimsonweed</name>
    <name type="synonym">Common thornapple</name>
    <dbReference type="NCBI Taxonomy" id="4076"/>
    <lineage>
        <taxon>Eukaryota</taxon>
        <taxon>Viridiplantae</taxon>
        <taxon>Streptophyta</taxon>
        <taxon>Embryophyta</taxon>
        <taxon>Tracheophyta</taxon>
        <taxon>Spermatophyta</taxon>
        <taxon>Magnoliopsida</taxon>
        <taxon>eudicotyledons</taxon>
        <taxon>Gunneridae</taxon>
        <taxon>Pentapetalae</taxon>
        <taxon>asterids</taxon>
        <taxon>lamiids</taxon>
        <taxon>Solanales</taxon>
        <taxon>Solanaceae</taxon>
        <taxon>Solanoideae</taxon>
        <taxon>Datureae</taxon>
        <taxon>Datura</taxon>
    </lineage>
</organism>
<accession>A0ABS8WJE0</accession>